<dbReference type="AlphaFoldDB" id="A0A4Y2BAG9"/>
<keyword evidence="2" id="KW-1185">Reference proteome</keyword>
<dbReference type="EMBL" id="BGPR01000063">
    <property type="protein sequence ID" value="GBL89043.1"/>
    <property type="molecule type" value="Genomic_DNA"/>
</dbReference>
<reference evidence="1 2" key="1">
    <citation type="journal article" date="2019" name="Sci. Rep.">
        <title>Orb-weaving spider Araneus ventricosus genome elucidates the spidroin gene catalogue.</title>
        <authorList>
            <person name="Kono N."/>
            <person name="Nakamura H."/>
            <person name="Ohtoshi R."/>
            <person name="Moran D.A.P."/>
            <person name="Shinohara A."/>
            <person name="Yoshida Y."/>
            <person name="Fujiwara M."/>
            <person name="Mori M."/>
            <person name="Tomita M."/>
            <person name="Arakawa K."/>
        </authorList>
    </citation>
    <scope>NUCLEOTIDE SEQUENCE [LARGE SCALE GENOMIC DNA]</scope>
</reference>
<accession>A0A4Y2BAG9</accession>
<dbReference type="PANTHER" id="PTHR46114:SF1">
    <property type="entry name" value="ZAD DOMAIN-CONTAINING PROTEIN"/>
    <property type="match status" value="1"/>
</dbReference>
<protein>
    <submittedName>
        <fullName evidence="1">Uncharacterized protein</fullName>
    </submittedName>
</protein>
<proteinExistence type="predicted"/>
<dbReference type="OrthoDB" id="6537955at2759"/>
<name>A0A4Y2BAG9_ARAVE</name>
<gene>
    <name evidence="1" type="ORF">AVEN_255188_1</name>
</gene>
<dbReference type="Proteomes" id="UP000499080">
    <property type="component" value="Unassembled WGS sequence"/>
</dbReference>
<sequence>MILFAILDLSKSKAGILASRLQQWNLLEENVRVTSFRTHHLLLESFYKKEESLVFCCDIDGLLKELRIAHQPNEWQLFIDASKLSLKAVLLNDVNELPSIPVGHAVYMKVTYHNLKQLLEMINYRNDKAENYKDQVEDMLVLFRDFGCNMSLRIHFLDSHLNFFPDNCGQVSDEHGESFHQGISNMEKRYRGIGPRQCSLTTV</sequence>
<comment type="caution">
    <text evidence="1">The sequence shown here is derived from an EMBL/GenBank/DDBJ whole genome shotgun (WGS) entry which is preliminary data.</text>
</comment>
<evidence type="ECO:0000313" key="1">
    <source>
        <dbReference type="EMBL" id="GBL89043.1"/>
    </source>
</evidence>
<organism evidence="1 2">
    <name type="scientific">Araneus ventricosus</name>
    <name type="common">Orbweaver spider</name>
    <name type="synonym">Epeira ventricosa</name>
    <dbReference type="NCBI Taxonomy" id="182803"/>
    <lineage>
        <taxon>Eukaryota</taxon>
        <taxon>Metazoa</taxon>
        <taxon>Ecdysozoa</taxon>
        <taxon>Arthropoda</taxon>
        <taxon>Chelicerata</taxon>
        <taxon>Arachnida</taxon>
        <taxon>Araneae</taxon>
        <taxon>Araneomorphae</taxon>
        <taxon>Entelegynae</taxon>
        <taxon>Araneoidea</taxon>
        <taxon>Araneidae</taxon>
        <taxon>Araneus</taxon>
    </lineage>
</organism>
<evidence type="ECO:0000313" key="2">
    <source>
        <dbReference type="Proteomes" id="UP000499080"/>
    </source>
</evidence>
<dbReference type="PANTHER" id="PTHR46114">
    <property type="entry name" value="APPLE DOMAIN-CONTAINING PROTEIN"/>
    <property type="match status" value="1"/>
</dbReference>